<feature type="domain" description="C2H2-type" evidence="8">
    <location>
        <begin position="762"/>
        <end position="780"/>
    </location>
</feature>
<keyword evidence="10" id="KW-1185">Reference proteome</keyword>
<dbReference type="PANTHER" id="PTHR24379">
    <property type="entry name" value="KRAB AND ZINC FINGER DOMAIN-CONTAINING"/>
    <property type="match status" value="1"/>
</dbReference>
<feature type="region of interest" description="Disordered" evidence="7">
    <location>
        <begin position="683"/>
        <end position="720"/>
    </location>
</feature>
<dbReference type="InterPro" id="IPR036236">
    <property type="entry name" value="Znf_C2H2_sf"/>
</dbReference>
<sequence length="1073" mass="123104">MANIFPFNKNKSMVGEDGVVWTNQIVNQTRSPLNFSNTDDSLNDTYATAVDENESQYLSVLESPVPHDNTSDEMHNLTLSNQKLIIQDSVELDDETEHENNFTLTGNAEQQVVIFNVEGCDEIYGIQLAEDDEGNIHKYQFQFRKTDDGQLEAMPETVQLLPNEEEQEDDVESTKELTDNTENQIIEEIFETPIYLEENIEHVESDTHLLLHESEENVEENVLENIYEEENVSSEAVDNNSMMVFIKREGIANKTQDANLDEQMLEEEEEDEETVINTKRELEHINIKEELLLDKNEKYQENECELESHESTVLENLNEDCISEADSYNTEEIHNENEETIITYQHFDAQDMEDYDDTETLDSHPIQIEKDQYNEVFIEEKYPDDQEIQQDKSDRATNNVLIVEKGSITPEIGDYEIVEGLPVTADGEINEDTSNYYQEPEVLYTEPDQFAEMHTKEKSLQKTTNILKQPTNVNKTTSTKKKILYYTVSNTDQKENLNSLSNPRSLLKNNLEKLANDENLKRIQREKLLERRYARSKEAIQAKMFHNFINRTTIPQAPIRQTRLPRKQEIKPVDARRNEEIIVKEVMVSSKGFIESVSERLKSLDKLEVTSIVELSDSDEDYGPKNGTKKKKKLKKTKITNNDTSDNSDGGSIIEIIQSDDELENVESVKYIRGRTKKYVEDKLKRIRGRPTKSGDEGSPQKKSRTEESSEVESDNGKKEITCPHCPKTFPSQNSLSTHIQHHNLENSLHSCKKIPPTEYKYKCDNCNESFKNSILLKRHICKFQQSKHLCNVCSKSFKDVVLFNIHKKTHVKENLVKATNTVTISPKKFLPRPSTSAFKAPVNPKPSFKCKECSKVCSTQNLLLIHEKTHKKFDCNNCNMTFPSKLLLDSHVRIRCVKKVAPTPKDKRLSFKIRRSYVHSPRTLKKSVSRQSNIIPTNAGSKSSTNINKPMDTLDVPSTSNNNSVLNTSKMSSSINQGLNTSSMIRTVDVEVRCDSCPKKFRSLTTMFKHKVKDHGLSTPDKKVFEPPKRLLHKPLNVHGGIPAPPGVNKAFQELRRKLLSYSDESEESKKQ</sequence>
<evidence type="ECO:0000313" key="10">
    <source>
        <dbReference type="Proteomes" id="UP001153636"/>
    </source>
</evidence>
<evidence type="ECO:0000256" key="2">
    <source>
        <dbReference type="ARBA" id="ARBA00022737"/>
    </source>
</evidence>
<dbReference type="GO" id="GO:0000981">
    <property type="term" value="F:DNA-binding transcription factor activity, RNA polymerase II-specific"/>
    <property type="evidence" value="ECO:0007669"/>
    <property type="project" value="TreeGrafter"/>
</dbReference>
<feature type="region of interest" description="Disordered" evidence="7">
    <location>
        <begin position="617"/>
        <end position="652"/>
    </location>
</feature>
<dbReference type="Pfam" id="PF00096">
    <property type="entry name" value="zf-C2H2"/>
    <property type="match status" value="2"/>
</dbReference>
<reference evidence="9" key="1">
    <citation type="submission" date="2022-01" db="EMBL/GenBank/DDBJ databases">
        <authorList>
            <person name="King R."/>
        </authorList>
    </citation>
    <scope>NUCLEOTIDE SEQUENCE</scope>
</reference>
<keyword evidence="3 5" id="KW-0863">Zinc-finger</keyword>
<accession>A0A9P0D9M0</accession>
<feature type="region of interest" description="Disordered" evidence="7">
    <location>
        <begin position="923"/>
        <end position="961"/>
    </location>
</feature>
<feature type="compositionally biased region" description="Basic and acidic residues" evidence="7">
    <location>
        <begin position="693"/>
        <end position="708"/>
    </location>
</feature>
<feature type="domain" description="C2H2-type" evidence="8">
    <location>
        <begin position="993"/>
        <end position="1021"/>
    </location>
</feature>
<proteinExistence type="predicted"/>
<evidence type="ECO:0000256" key="1">
    <source>
        <dbReference type="ARBA" id="ARBA00022723"/>
    </source>
</evidence>
<evidence type="ECO:0000256" key="7">
    <source>
        <dbReference type="SAM" id="MobiDB-lite"/>
    </source>
</evidence>
<evidence type="ECO:0000256" key="4">
    <source>
        <dbReference type="ARBA" id="ARBA00022833"/>
    </source>
</evidence>
<name>A0A9P0D9M0_9CUCU</name>
<feature type="domain" description="C2H2-type" evidence="8">
    <location>
        <begin position="849"/>
        <end position="871"/>
    </location>
</feature>
<keyword evidence="2" id="KW-0677">Repeat</keyword>
<evidence type="ECO:0000256" key="3">
    <source>
        <dbReference type="ARBA" id="ARBA00022771"/>
    </source>
</evidence>
<dbReference type="PANTHER" id="PTHR24379:SF127">
    <property type="entry name" value="BLOODY FINGERS-RELATED"/>
    <property type="match status" value="1"/>
</dbReference>
<dbReference type="Pfam" id="PF13894">
    <property type="entry name" value="zf-C2H2_4"/>
    <property type="match status" value="1"/>
</dbReference>
<evidence type="ECO:0000256" key="6">
    <source>
        <dbReference type="SAM" id="Coils"/>
    </source>
</evidence>
<evidence type="ECO:0000256" key="5">
    <source>
        <dbReference type="PROSITE-ProRule" id="PRU00042"/>
    </source>
</evidence>
<dbReference type="GO" id="GO:0005634">
    <property type="term" value="C:nucleus"/>
    <property type="evidence" value="ECO:0007669"/>
    <property type="project" value="TreeGrafter"/>
</dbReference>
<dbReference type="InterPro" id="IPR013087">
    <property type="entry name" value="Znf_C2H2_type"/>
</dbReference>
<dbReference type="EMBL" id="OV651820">
    <property type="protein sequence ID" value="CAH1114191.1"/>
    <property type="molecule type" value="Genomic_DNA"/>
</dbReference>
<dbReference type="Proteomes" id="UP001153636">
    <property type="component" value="Chromosome 8"/>
</dbReference>
<feature type="compositionally biased region" description="Polar residues" evidence="7">
    <location>
        <begin position="930"/>
        <end position="949"/>
    </location>
</feature>
<feature type="compositionally biased region" description="Basic residues" evidence="7">
    <location>
        <begin position="627"/>
        <end position="638"/>
    </location>
</feature>
<dbReference type="AlphaFoldDB" id="A0A9P0D9M0"/>
<evidence type="ECO:0000313" key="9">
    <source>
        <dbReference type="EMBL" id="CAH1114191.1"/>
    </source>
</evidence>
<organism evidence="9 10">
    <name type="scientific">Psylliodes chrysocephalus</name>
    <dbReference type="NCBI Taxonomy" id="3402493"/>
    <lineage>
        <taxon>Eukaryota</taxon>
        <taxon>Metazoa</taxon>
        <taxon>Ecdysozoa</taxon>
        <taxon>Arthropoda</taxon>
        <taxon>Hexapoda</taxon>
        <taxon>Insecta</taxon>
        <taxon>Pterygota</taxon>
        <taxon>Neoptera</taxon>
        <taxon>Endopterygota</taxon>
        <taxon>Coleoptera</taxon>
        <taxon>Polyphaga</taxon>
        <taxon>Cucujiformia</taxon>
        <taxon>Chrysomeloidea</taxon>
        <taxon>Chrysomelidae</taxon>
        <taxon>Galerucinae</taxon>
        <taxon>Alticini</taxon>
        <taxon>Psylliodes</taxon>
    </lineage>
</organism>
<dbReference type="Gene3D" id="3.30.160.60">
    <property type="entry name" value="Classic Zinc Finger"/>
    <property type="match status" value="2"/>
</dbReference>
<dbReference type="GO" id="GO:0008270">
    <property type="term" value="F:zinc ion binding"/>
    <property type="evidence" value="ECO:0007669"/>
    <property type="project" value="UniProtKB-KW"/>
</dbReference>
<dbReference type="SUPFAM" id="SSF57667">
    <property type="entry name" value="beta-beta-alpha zinc fingers"/>
    <property type="match status" value="2"/>
</dbReference>
<dbReference type="PROSITE" id="PS00028">
    <property type="entry name" value="ZINC_FINGER_C2H2_1"/>
    <property type="match status" value="4"/>
</dbReference>
<gene>
    <name evidence="9" type="ORF">PSYICH_LOCUS14780</name>
</gene>
<dbReference type="OrthoDB" id="6744513at2759"/>
<keyword evidence="6" id="KW-0175">Coiled coil</keyword>
<feature type="domain" description="C2H2-type" evidence="8">
    <location>
        <begin position="789"/>
        <end position="816"/>
    </location>
</feature>
<protein>
    <recommendedName>
        <fullName evidence="8">C2H2-type domain-containing protein</fullName>
    </recommendedName>
</protein>
<dbReference type="SMART" id="SM00355">
    <property type="entry name" value="ZnF_C2H2"/>
    <property type="match status" value="6"/>
</dbReference>
<feature type="domain" description="C2H2-type" evidence="8">
    <location>
        <begin position="721"/>
        <end position="748"/>
    </location>
</feature>
<feature type="coiled-coil region" evidence="6">
    <location>
        <begin position="251"/>
        <end position="302"/>
    </location>
</feature>
<dbReference type="GO" id="GO:0000977">
    <property type="term" value="F:RNA polymerase II transcription regulatory region sequence-specific DNA binding"/>
    <property type="evidence" value="ECO:0007669"/>
    <property type="project" value="TreeGrafter"/>
</dbReference>
<keyword evidence="4" id="KW-0862">Zinc</keyword>
<keyword evidence="1" id="KW-0479">Metal-binding</keyword>
<dbReference type="PROSITE" id="PS50157">
    <property type="entry name" value="ZINC_FINGER_C2H2_2"/>
    <property type="match status" value="5"/>
</dbReference>
<evidence type="ECO:0000259" key="8">
    <source>
        <dbReference type="PROSITE" id="PS50157"/>
    </source>
</evidence>